<protein>
    <submittedName>
        <fullName evidence="2">Uncharacterized protein</fullName>
    </submittedName>
</protein>
<sequence length="156" mass="18160">MGIDYDFSKVTPYYLNVLLIKLANTIKGSVATLSLIEFHPDQPMHTYAILLAEITFSFVIDFLNQPHEYLFSKIFSPSFSMIKPRWTPTGTAMEEDRQQLHDAESQKLCSQRSPLGTNTANKKRNWRTSSSFLLYSLFTLSFILFFFFFVQQNRFS</sequence>
<evidence type="ECO:0000313" key="3">
    <source>
        <dbReference type="Proteomes" id="UP000187608"/>
    </source>
</evidence>
<evidence type="ECO:0000256" key="1">
    <source>
        <dbReference type="SAM" id="Phobius"/>
    </source>
</evidence>
<feature type="transmembrane region" description="Helical" evidence="1">
    <location>
        <begin position="132"/>
        <end position="150"/>
    </location>
</feature>
<proteinExistence type="predicted"/>
<keyword evidence="1" id="KW-1133">Transmembrane helix</keyword>
<reference evidence="3" key="1">
    <citation type="submission" date="2017-01" db="EMBL/GenBank/DDBJ databases">
        <authorList>
            <person name="Varghese N."/>
            <person name="Submissions S."/>
        </authorList>
    </citation>
    <scope>NUCLEOTIDE SEQUENCE [LARGE SCALE GENOMIC DNA]</scope>
    <source>
        <strain evidence="3">DSM 23127</strain>
    </source>
</reference>
<accession>A0A1N7IKG8</accession>
<name>A0A1N7IKG8_9BACI</name>
<keyword evidence="3" id="KW-1185">Reference proteome</keyword>
<keyword evidence="1" id="KW-0812">Transmembrane</keyword>
<dbReference type="STRING" id="570947.SAMN05421687_101359"/>
<organism evidence="2 3">
    <name type="scientific">Salimicrobium flavidum</name>
    <dbReference type="NCBI Taxonomy" id="570947"/>
    <lineage>
        <taxon>Bacteria</taxon>
        <taxon>Bacillati</taxon>
        <taxon>Bacillota</taxon>
        <taxon>Bacilli</taxon>
        <taxon>Bacillales</taxon>
        <taxon>Bacillaceae</taxon>
        <taxon>Salimicrobium</taxon>
    </lineage>
</organism>
<gene>
    <name evidence="2" type="ORF">SAMN05421687_101359</name>
</gene>
<dbReference type="AlphaFoldDB" id="A0A1N7IKG8"/>
<keyword evidence="1" id="KW-0472">Membrane</keyword>
<dbReference type="Proteomes" id="UP000187608">
    <property type="component" value="Unassembled WGS sequence"/>
</dbReference>
<evidence type="ECO:0000313" key="2">
    <source>
        <dbReference type="EMBL" id="SIS37486.1"/>
    </source>
</evidence>
<dbReference type="EMBL" id="FTOC01000001">
    <property type="protein sequence ID" value="SIS37486.1"/>
    <property type="molecule type" value="Genomic_DNA"/>
</dbReference>